<accession>A0ABT7J6Q7</accession>
<comment type="caution">
    <text evidence="1">The sequence shown here is derived from an EMBL/GenBank/DDBJ whole genome shotgun (WGS) entry which is preliminary data.</text>
</comment>
<keyword evidence="2" id="KW-1185">Reference proteome</keyword>
<protein>
    <submittedName>
        <fullName evidence="1">Uncharacterized protein</fullName>
    </submittedName>
</protein>
<dbReference type="Proteomes" id="UP001241926">
    <property type="component" value="Unassembled WGS sequence"/>
</dbReference>
<evidence type="ECO:0000313" key="1">
    <source>
        <dbReference type="EMBL" id="MDL2080007.1"/>
    </source>
</evidence>
<organism evidence="1 2">
    <name type="scientific">Streptomyces fuscus</name>
    <dbReference type="NCBI Taxonomy" id="3048495"/>
    <lineage>
        <taxon>Bacteria</taxon>
        <taxon>Bacillati</taxon>
        <taxon>Actinomycetota</taxon>
        <taxon>Actinomycetes</taxon>
        <taxon>Kitasatosporales</taxon>
        <taxon>Streptomycetaceae</taxon>
        <taxon>Streptomyces</taxon>
    </lineage>
</organism>
<reference evidence="1 2" key="1">
    <citation type="submission" date="2023-05" db="EMBL/GenBank/DDBJ databases">
        <title>Streptomyces fuscus sp. nov., a brown-black pigment producing actinomyces isolated from dry sand of Sea duck farm.</title>
        <authorList>
            <person name="Xie J."/>
            <person name="Shen N."/>
        </authorList>
    </citation>
    <scope>NUCLEOTIDE SEQUENCE [LARGE SCALE GENOMIC DNA]</scope>
    <source>
        <strain evidence="1 2">GXMU-J15</strain>
    </source>
</reference>
<sequence>MPEQVSPMSETMHARAVFGPLGGVVEVGAVNSTGTWRLADVSVGDYLVRRRTDVELLMEGIRSVCGFSDDAMRIVDELGRFRDHEVPAAFLLLWSGGITGVPQPLERLEEPPMVRRMCRMAADLQLTLFLQALITAAVAAGTDPRQGAPKVAEVLGIASELADATGRSAPADVFRMWRVAHLPGILRPESDAPESGKAGFRDYDGLLETLLEGGGGSDGC</sequence>
<dbReference type="RefSeq" id="WP_141689472.1">
    <property type="nucleotide sequence ID" value="NZ_JASJUS010000029.1"/>
</dbReference>
<proteinExistence type="predicted"/>
<gene>
    <name evidence="1" type="ORF">QNN03_26550</name>
</gene>
<dbReference type="EMBL" id="JASJUS010000029">
    <property type="protein sequence ID" value="MDL2080007.1"/>
    <property type="molecule type" value="Genomic_DNA"/>
</dbReference>
<name>A0ABT7J6Q7_9ACTN</name>
<evidence type="ECO:0000313" key="2">
    <source>
        <dbReference type="Proteomes" id="UP001241926"/>
    </source>
</evidence>